<dbReference type="RefSeq" id="WP_046973714.1">
    <property type="nucleotide sequence ID" value="NZ_CP011104.1"/>
</dbReference>
<keyword evidence="3" id="KW-1185">Reference proteome</keyword>
<dbReference type="OrthoDB" id="6444802at2"/>
<dbReference type="EMBL" id="CP011104">
    <property type="protein sequence ID" value="AKH62270.1"/>
    <property type="molecule type" value="Genomic_DNA"/>
</dbReference>
<dbReference type="Proteomes" id="UP000034866">
    <property type="component" value="Chromosome"/>
</dbReference>
<accession>A0A0F7LHW9</accession>
<organism evidence="2 3">
    <name type="scientific">Photorhabdus thracensis</name>
    <dbReference type="NCBI Taxonomy" id="230089"/>
    <lineage>
        <taxon>Bacteria</taxon>
        <taxon>Pseudomonadati</taxon>
        <taxon>Pseudomonadota</taxon>
        <taxon>Gammaproteobacteria</taxon>
        <taxon>Enterobacterales</taxon>
        <taxon>Morganellaceae</taxon>
        <taxon>Photorhabdus</taxon>
    </lineage>
</organism>
<protein>
    <recommendedName>
        <fullName evidence="1">Cyanophage baseplate Pam3 plug gp18 domain-containing protein</fullName>
    </recommendedName>
</protein>
<name>A0A0F7LHW9_9GAMM</name>
<dbReference type="PATRIC" id="fig|230089.6.peg.414"/>
<gene>
    <name evidence="2" type="ORF">VY86_01820</name>
</gene>
<feature type="domain" description="Cyanophage baseplate Pam3 plug gp18" evidence="1">
    <location>
        <begin position="1"/>
        <end position="94"/>
    </location>
</feature>
<dbReference type="STRING" id="230089.VY86_01820"/>
<reference evidence="3" key="2">
    <citation type="submission" date="2015-03" db="EMBL/GenBank/DDBJ databases">
        <title>Genome sequence of Azospirillum thiophilum strain DSM 21654T.</title>
        <authorList>
            <person name="Kwak Y."/>
            <person name="Shin J.-H."/>
        </authorList>
    </citation>
    <scope>NUCLEOTIDE SEQUENCE [LARGE SCALE GENOMIC DNA]</scope>
    <source>
        <strain evidence="3">DSM 15199</strain>
    </source>
</reference>
<sequence length="101" mass="11799">MIEIAIRAAKAQEFTVTLNEQSCMIRLNQRGTGLYMDLTVNDKPVLQGVVCLNCNKIVRYSYLRFQGELFFADLDGLSDPHWEELGQRYKLYYLFPREVTQ</sequence>
<dbReference type="AlphaFoldDB" id="A0A0F7LHW9"/>
<proteinExistence type="predicted"/>
<evidence type="ECO:0000259" key="1">
    <source>
        <dbReference type="Pfam" id="PF22479"/>
    </source>
</evidence>
<dbReference type="Pfam" id="PF22479">
    <property type="entry name" value="Pam3_gp18"/>
    <property type="match status" value="1"/>
</dbReference>
<reference evidence="2 3" key="1">
    <citation type="journal article" date="2015" name="J. Biotechnol.">
        <title>Complete genome sequence of Photorhabdus temperata subsp. thracensis 39-8(T), an entomopathogenic bacterium for the improved commercial bioinsecticide.</title>
        <authorList>
            <person name="Kwak Y."/>
            <person name="Shin J.H."/>
        </authorList>
    </citation>
    <scope>NUCLEOTIDE SEQUENCE [LARGE SCALE GENOMIC DNA]</scope>
    <source>
        <strain evidence="2 3">DSM 15199</strain>
    </source>
</reference>
<evidence type="ECO:0000313" key="2">
    <source>
        <dbReference type="EMBL" id="AKH62270.1"/>
    </source>
</evidence>
<dbReference type="InterPro" id="IPR054252">
    <property type="entry name" value="Pam3_gp18"/>
</dbReference>
<dbReference type="KEGG" id="ptt:VY86_01820"/>
<evidence type="ECO:0000313" key="3">
    <source>
        <dbReference type="Proteomes" id="UP000034866"/>
    </source>
</evidence>